<protein>
    <submittedName>
        <fullName evidence="1">Uncharacterized protein</fullName>
    </submittedName>
</protein>
<organism evidence="1">
    <name type="scientific">marine sediment metagenome</name>
    <dbReference type="NCBI Taxonomy" id="412755"/>
    <lineage>
        <taxon>unclassified sequences</taxon>
        <taxon>metagenomes</taxon>
        <taxon>ecological metagenomes</taxon>
    </lineage>
</organism>
<proteinExistence type="predicted"/>
<dbReference type="AlphaFoldDB" id="A0A0F9M6B4"/>
<gene>
    <name evidence="1" type="ORF">LCGC14_1194470</name>
</gene>
<comment type="caution">
    <text evidence="1">The sequence shown here is derived from an EMBL/GenBank/DDBJ whole genome shotgun (WGS) entry which is preliminary data.</text>
</comment>
<sequence>MITLSNRDKWIIDDSEWQDAGIPDEEAVKGNIPETSLQEFIEAVANGSCLPRKLTYDEFPEGDWDCNYDVFEEAFADIAIAQISNPWSKVYKMPWGHIYVVFSVVDSGGYDAETVVEKFESVEGYLKAACNWTN</sequence>
<reference evidence="1" key="1">
    <citation type="journal article" date="2015" name="Nature">
        <title>Complex archaea that bridge the gap between prokaryotes and eukaryotes.</title>
        <authorList>
            <person name="Spang A."/>
            <person name="Saw J.H."/>
            <person name="Jorgensen S.L."/>
            <person name="Zaremba-Niedzwiedzka K."/>
            <person name="Martijn J."/>
            <person name="Lind A.E."/>
            <person name="van Eijk R."/>
            <person name="Schleper C."/>
            <person name="Guy L."/>
            <person name="Ettema T.J."/>
        </authorList>
    </citation>
    <scope>NUCLEOTIDE SEQUENCE</scope>
</reference>
<dbReference type="EMBL" id="LAZR01006090">
    <property type="protein sequence ID" value="KKM94821.1"/>
    <property type="molecule type" value="Genomic_DNA"/>
</dbReference>
<evidence type="ECO:0000313" key="1">
    <source>
        <dbReference type="EMBL" id="KKM94821.1"/>
    </source>
</evidence>
<name>A0A0F9M6B4_9ZZZZ</name>
<accession>A0A0F9M6B4</accession>